<evidence type="ECO:0000313" key="6">
    <source>
        <dbReference type="Proteomes" id="UP000256485"/>
    </source>
</evidence>
<proteinExistence type="predicted"/>
<dbReference type="InterPro" id="IPR012551">
    <property type="entry name" value="DUF1707_SHOCT-like"/>
</dbReference>
<evidence type="ECO:0000256" key="2">
    <source>
        <dbReference type="SAM" id="Phobius"/>
    </source>
</evidence>
<feature type="domain" description="DUF1707" evidence="3">
    <location>
        <begin position="28"/>
        <end position="80"/>
    </location>
</feature>
<dbReference type="Pfam" id="PF13828">
    <property type="entry name" value="DUF4190"/>
    <property type="match status" value="1"/>
</dbReference>
<dbReference type="Pfam" id="PF08044">
    <property type="entry name" value="DUF1707"/>
    <property type="match status" value="1"/>
</dbReference>
<name>A0A3D9V8L2_THECX</name>
<gene>
    <name evidence="5" type="ORF">DFJ64_2479</name>
</gene>
<keyword evidence="2" id="KW-1133">Transmembrane helix</keyword>
<dbReference type="InterPro" id="IPR025241">
    <property type="entry name" value="DUF4190"/>
</dbReference>
<feature type="compositionally biased region" description="Polar residues" evidence="1">
    <location>
        <begin position="21"/>
        <end position="30"/>
    </location>
</feature>
<sequence length="189" mass="20037">MRDVDASSVLTAGRTRGEKPVTSNWHSMRASNADRERTADVLKAAHAEGRLDWGEYQRRLDQALRAKTYGELQALVSDLPSGPTPLPAASSPTSGPVVPAVNPWATYRPVPVRETEPLAKASLILGALSPFLCSVTSVPAIITGHLALARIAKSGDAGRGMAIAGLIFGYVVTGFSLLWLMFVFLAAAL</sequence>
<dbReference type="EMBL" id="QTUC01000001">
    <property type="protein sequence ID" value="REF37043.1"/>
    <property type="molecule type" value="Genomic_DNA"/>
</dbReference>
<evidence type="ECO:0000256" key="1">
    <source>
        <dbReference type="SAM" id="MobiDB-lite"/>
    </source>
</evidence>
<dbReference type="AlphaFoldDB" id="A0A3D9V8L2"/>
<evidence type="ECO:0000313" key="5">
    <source>
        <dbReference type="EMBL" id="REF37043.1"/>
    </source>
</evidence>
<organism evidence="5 6">
    <name type="scientific">Thermasporomyces composti</name>
    <dbReference type="NCBI Taxonomy" id="696763"/>
    <lineage>
        <taxon>Bacteria</taxon>
        <taxon>Bacillati</taxon>
        <taxon>Actinomycetota</taxon>
        <taxon>Actinomycetes</taxon>
        <taxon>Propionibacteriales</taxon>
        <taxon>Nocardioidaceae</taxon>
        <taxon>Thermasporomyces</taxon>
    </lineage>
</organism>
<feature type="transmembrane region" description="Helical" evidence="2">
    <location>
        <begin position="161"/>
        <end position="188"/>
    </location>
</feature>
<feature type="region of interest" description="Disordered" evidence="1">
    <location>
        <begin position="1"/>
        <end position="32"/>
    </location>
</feature>
<reference evidence="5 6" key="1">
    <citation type="submission" date="2018-08" db="EMBL/GenBank/DDBJ databases">
        <title>Sequencing the genomes of 1000 actinobacteria strains.</title>
        <authorList>
            <person name="Klenk H.-P."/>
        </authorList>
    </citation>
    <scope>NUCLEOTIDE SEQUENCE [LARGE SCALE GENOMIC DNA]</scope>
    <source>
        <strain evidence="5 6">DSM 22891</strain>
    </source>
</reference>
<evidence type="ECO:0000259" key="4">
    <source>
        <dbReference type="Pfam" id="PF13828"/>
    </source>
</evidence>
<comment type="caution">
    <text evidence="5">The sequence shown here is derived from an EMBL/GenBank/DDBJ whole genome shotgun (WGS) entry which is preliminary data.</text>
</comment>
<keyword evidence="2" id="KW-0812">Transmembrane</keyword>
<evidence type="ECO:0000259" key="3">
    <source>
        <dbReference type="Pfam" id="PF08044"/>
    </source>
</evidence>
<feature type="transmembrane region" description="Helical" evidence="2">
    <location>
        <begin position="123"/>
        <end position="149"/>
    </location>
</feature>
<keyword evidence="6" id="KW-1185">Reference proteome</keyword>
<dbReference type="PANTHER" id="PTHR40763:SF4">
    <property type="entry name" value="DUF1707 DOMAIN-CONTAINING PROTEIN"/>
    <property type="match status" value="1"/>
</dbReference>
<keyword evidence="2" id="KW-0472">Membrane</keyword>
<accession>A0A3D9V8L2</accession>
<protein>
    <submittedName>
        <fullName evidence="5">Uncharacterized protein DUF4190</fullName>
    </submittedName>
</protein>
<feature type="domain" description="DUF4190" evidence="4">
    <location>
        <begin position="118"/>
        <end position="178"/>
    </location>
</feature>
<dbReference type="PANTHER" id="PTHR40763">
    <property type="entry name" value="MEMBRANE PROTEIN-RELATED"/>
    <property type="match status" value="1"/>
</dbReference>
<dbReference type="Proteomes" id="UP000256485">
    <property type="component" value="Unassembled WGS sequence"/>
</dbReference>